<gene>
    <name evidence="4" type="primary">rlpA</name>
    <name evidence="8" type="ORF">BSL82_01510</name>
</gene>
<dbReference type="GO" id="GO:0000270">
    <property type="term" value="P:peptidoglycan metabolic process"/>
    <property type="evidence" value="ECO:0007669"/>
    <property type="project" value="UniProtKB-UniRule"/>
</dbReference>
<dbReference type="InterPro" id="IPR007730">
    <property type="entry name" value="SPOR-like_dom"/>
</dbReference>
<dbReference type="InterPro" id="IPR036908">
    <property type="entry name" value="RlpA-like_sf"/>
</dbReference>
<dbReference type="GO" id="GO:0009279">
    <property type="term" value="C:cell outer membrane"/>
    <property type="evidence" value="ECO:0007669"/>
    <property type="project" value="TreeGrafter"/>
</dbReference>
<dbReference type="PANTHER" id="PTHR34183:SF1">
    <property type="entry name" value="ENDOLYTIC PEPTIDOGLYCAN TRANSGLYCOSYLASE RLPA"/>
    <property type="match status" value="1"/>
</dbReference>
<dbReference type="EMBL" id="CP018221">
    <property type="protein sequence ID" value="API58140.1"/>
    <property type="molecule type" value="Genomic_DNA"/>
</dbReference>
<dbReference type="Proteomes" id="UP000182063">
    <property type="component" value="Chromosome"/>
</dbReference>
<keyword evidence="2 4" id="KW-0456">Lyase</keyword>
<dbReference type="Gene3D" id="3.30.70.1070">
    <property type="entry name" value="Sporulation related repeat"/>
    <property type="match status" value="1"/>
</dbReference>
<evidence type="ECO:0000313" key="9">
    <source>
        <dbReference type="Proteomes" id="UP000182063"/>
    </source>
</evidence>
<protein>
    <recommendedName>
        <fullName evidence="4">Endolytic peptidoglycan transglycosylase RlpA</fullName>
        <ecNumber evidence="4">4.2.2.-</ecNumber>
    </recommendedName>
</protein>
<evidence type="ECO:0000256" key="3">
    <source>
        <dbReference type="ARBA" id="ARBA00023316"/>
    </source>
</evidence>
<keyword evidence="4" id="KW-0564">Palmitate</keyword>
<evidence type="ECO:0000256" key="2">
    <source>
        <dbReference type="ARBA" id="ARBA00023239"/>
    </source>
</evidence>
<dbReference type="HAMAP" id="MF_02071">
    <property type="entry name" value="RlpA"/>
    <property type="match status" value="1"/>
</dbReference>
<keyword evidence="4" id="KW-1003">Cell membrane</keyword>
<dbReference type="GO" id="GO:0071555">
    <property type="term" value="P:cell wall organization"/>
    <property type="evidence" value="ECO:0007669"/>
    <property type="project" value="UniProtKB-KW"/>
</dbReference>
<keyword evidence="9" id="KW-1185">Reference proteome</keyword>
<dbReference type="InterPro" id="IPR009009">
    <property type="entry name" value="RlpA-like_DPBB"/>
</dbReference>
<dbReference type="InterPro" id="IPR034718">
    <property type="entry name" value="RlpA"/>
</dbReference>
<name>A0A1L3ZR95_9SPHN</name>
<evidence type="ECO:0000256" key="5">
    <source>
        <dbReference type="RuleBase" id="RU003495"/>
    </source>
</evidence>
<dbReference type="GO" id="GO:0005886">
    <property type="term" value="C:plasma membrane"/>
    <property type="evidence" value="ECO:0007669"/>
    <property type="project" value="UniProtKB-SubCell"/>
</dbReference>
<evidence type="ECO:0000256" key="4">
    <source>
        <dbReference type="HAMAP-Rule" id="MF_02071"/>
    </source>
</evidence>
<feature type="domain" description="SPOR" evidence="7">
    <location>
        <begin position="243"/>
        <end position="318"/>
    </location>
</feature>
<organism evidence="8 9">
    <name type="scientific">Tardibacter chloracetimidivorans</name>
    <dbReference type="NCBI Taxonomy" id="1921510"/>
    <lineage>
        <taxon>Bacteria</taxon>
        <taxon>Pseudomonadati</taxon>
        <taxon>Pseudomonadota</taxon>
        <taxon>Alphaproteobacteria</taxon>
        <taxon>Sphingomonadales</taxon>
        <taxon>Sphingomonadaceae</taxon>
        <taxon>Tardibacter</taxon>
    </lineage>
</organism>
<dbReference type="SUPFAM" id="SSF110997">
    <property type="entry name" value="Sporulation related repeat"/>
    <property type="match status" value="1"/>
</dbReference>
<dbReference type="OrthoDB" id="9779128at2"/>
<dbReference type="AlphaFoldDB" id="A0A1L3ZR95"/>
<dbReference type="GO" id="GO:0008932">
    <property type="term" value="F:lytic endotransglycosylase activity"/>
    <property type="evidence" value="ECO:0007669"/>
    <property type="project" value="UniProtKB-UniRule"/>
</dbReference>
<proteinExistence type="inferred from homology"/>
<dbReference type="PROSITE" id="PS51257">
    <property type="entry name" value="PROKAR_LIPOPROTEIN"/>
    <property type="match status" value="1"/>
</dbReference>
<dbReference type="SUPFAM" id="SSF50685">
    <property type="entry name" value="Barwin-like endoglucanases"/>
    <property type="match status" value="1"/>
</dbReference>
<evidence type="ECO:0000259" key="7">
    <source>
        <dbReference type="PROSITE" id="PS51724"/>
    </source>
</evidence>
<accession>A0A1L3ZR95</accession>
<dbReference type="InterPro" id="IPR036680">
    <property type="entry name" value="SPOR-like_sf"/>
</dbReference>
<feature type="chain" id="PRO_5013411535" description="Endolytic peptidoglycan transglycosylase RlpA" evidence="6">
    <location>
        <begin position="17"/>
        <end position="322"/>
    </location>
</feature>
<keyword evidence="3 4" id="KW-0961">Cell wall biogenesis/degradation</keyword>
<dbReference type="CDD" id="cd22268">
    <property type="entry name" value="DPBB_RlpA-like"/>
    <property type="match status" value="1"/>
</dbReference>
<dbReference type="Pfam" id="PF03330">
    <property type="entry name" value="DPBB_1"/>
    <property type="match status" value="1"/>
</dbReference>
<keyword evidence="1 6" id="KW-0732">Signal</keyword>
<dbReference type="InterPro" id="IPR012997">
    <property type="entry name" value="RplA"/>
</dbReference>
<dbReference type="NCBIfam" id="TIGR00413">
    <property type="entry name" value="rlpA"/>
    <property type="match status" value="1"/>
</dbReference>
<sequence>MRFHASIAIGASLALAACGGSPRISNVPRAPSASGPVSDWPVKVGNPYQVLGQWYYPRDDRDYDQTGIASWYGPKFHGLSTANGETYDMDRVSAAHKTLPLPSYVEVTNLENGRRIIARVNDRGPFVGDRVIDLSRRSAELLDVVRKGTARVRVRRVYPPEDVRLALRGGGKSAGAVQMASAAPKPVRQPVPAPISQTAAPTPVAADVMTPAPVAIRTVSLPASSATGPARPPASPAPVAATFAYGGPSFIQVAAVSDNGRAEWLANYLKPFGTPVMQPMASGMIRVRIGPFTSVEDAQAALAKVHNAGYQEARIVVDAPAG</sequence>
<dbReference type="GO" id="GO:0042834">
    <property type="term" value="F:peptidoglycan binding"/>
    <property type="evidence" value="ECO:0007669"/>
    <property type="project" value="InterPro"/>
</dbReference>
<dbReference type="Pfam" id="PF05036">
    <property type="entry name" value="SPOR"/>
    <property type="match status" value="1"/>
</dbReference>
<reference evidence="9" key="1">
    <citation type="submission" date="2016-11" db="EMBL/GenBank/DDBJ databases">
        <title>Complete Genome Sequence of alachlor-degrading Sphingomonas sp. strain JJ-A5.</title>
        <authorList>
            <person name="Lee H."/>
            <person name="Ka J.-O."/>
        </authorList>
    </citation>
    <scope>NUCLEOTIDE SEQUENCE [LARGE SCALE GENOMIC DNA]</scope>
    <source>
        <strain evidence="9">JJ-A5</strain>
    </source>
</reference>
<feature type="signal peptide" evidence="6">
    <location>
        <begin position="1"/>
        <end position="16"/>
    </location>
</feature>
<dbReference type="PANTHER" id="PTHR34183">
    <property type="entry name" value="ENDOLYTIC PEPTIDOGLYCAN TRANSGLYCOSYLASE RLPA"/>
    <property type="match status" value="1"/>
</dbReference>
<comment type="similarity">
    <text evidence="4 5">Belongs to the RlpA family.</text>
</comment>
<keyword evidence="4" id="KW-0449">Lipoprotein</keyword>
<dbReference type="EC" id="4.2.2.-" evidence="4"/>
<evidence type="ECO:0000256" key="6">
    <source>
        <dbReference type="SAM" id="SignalP"/>
    </source>
</evidence>
<dbReference type="Gene3D" id="2.40.40.10">
    <property type="entry name" value="RlpA-like domain"/>
    <property type="match status" value="1"/>
</dbReference>
<keyword evidence="4" id="KW-0472">Membrane</keyword>
<dbReference type="KEGG" id="sphj:BSL82_01510"/>
<comment type="function">
    <text evidence="4">Lytic transglycosylase with a strong preference for naked glycan strands that lack stem peptides.</text>
</comment>
<dbReference type="STRING" id="1921510.BSL82_01510"/>
<comment type="subcellular location">
    <subcellularLocation>
        <location evidence="4">Cell membrane</location>
        <topology evidence="4">Lipid-anchor</topology>
    </subcellularLocation>
</comment>
<dbReference type="PROSITE" id="PS51724">
    <property type="entry name" value="SPOR"/>
    <property type="match status" value="1"/>
</dbReference>
<evidence type="ECO:0000313" key="8">
    <source>
        <dbReference type="EMBL" id="API58140.1"/>
    </source>
</evidence>
<evidence type="ECO:0000256" key="1">
    <source>
        <dbReference type="ARBA" id="ARBA00022729"/>
    </source>
</evidence>